<evidence type="ECO:0000313" key="2">
    <source>
        <dbReference type="EMBL" id="KAK6916887.1"/>
    </source>
</evidence>
<sequence>MVGLSMKRTSSSPMKMVFRAYDRGGSTEIIEIHTPEQAEERLYSQLRNVSSKKKRVYIGTRQTSVPRSKRPKS</sequence>
<dbReference type="AlphaFoldDB" id="A0AAN8UWR2"/>
<evidence type="ECO:0000256" key="1">
    <source>
        <dbReference type="SAM" id="MobiDB-lite"/>
    </source>
</evidence>
<name>A0AAN8UWR2_9MAGN</name>
<organism evidence="2 3">
    <name type="scientific">Dillenia turbinata</name>
    <dbReference type="NCBI Taxonomy" id="194707"/>
    <lineage>
        <taxon>Eukaryota</taxon>
        <taxon>Viridiplantae</taxon>
        <taxon>Streptophyta</taxon>
        <taxon>Embryophyta</taxon>
        <taxon>Tracheophyta</taxon>
        <taxon>Spermatophyta</taxon>
        <taxon>Magnoliopsida</taxon>
        <taxon>eudicotyledons</taxon>
        <taxon>Gunneridae</taxon>
        <taxon>Pentapetalae</taxon>
        <taxon>Dilleniales</taxon>
        <taxon>Dilleniaceae</taxon>
        <taxon>Dillenia</taxon>
    </lineage>
</organism>
<evidence type="ECO:0000313" key="3">
    <source>
        <dbReference type="Proteomes" id="UP001370490"/>
    </source>
</evidence>
<accession>A0AAN8UWR2</accession>
<dbReference type="EMBL" id="JBAMMX010000023">
    <property type="protein sequence ID" value="KAK6916887.1"/>
    <property type="molecule type" value="Genomic_DNA"/>
</dbReference>
<feature type="non-terminal residue" evidence="2">
    <location>
        <position position="73"/>
    </location>
</feature>
<comment type="caution">
    <text evidence="2">The sequence shown here is derived from an EMBL/GenBank/DDBJ whole genome shotgun (WGS) entry which is preliminary data.</text>
</comment>
<feature type="region of interest" description="Disordered" evidence="1">
    <location>
        <begin position="54"/>
        <end position="73"/>
    </location>
</feature>
<protein>
    <submittedName>
        <fullName evidence="2">Uncharacterized protein</fullName>
    </submittedName>
</protein>
<gene>
    <name evidence="2" type="ORF">RJ641_017638</name>
</gene>
<proteinExistence type="predicted"/>
<dbReference type="Proteomes" id="UP001370490">
    <property type="component" value="Unassembled WGS sequence"/>
</dbReference>
<keyword evidence="3" id="KW-1185">Reference proteome</keyword>
<reference evidence="2 3" key="1">
    <citation type="submission" date="2023-12" db="EMBL/GenBank/DDBJ databases">
        <title>A high-quality genome assembly for Dillenia turbinata (Dilleniales).</title>
        <authorList>
            <person name="Chanderbali A."/>
        </authorList>
    </citation>
    <scope>NUCLEOTIDE SEQUENCE [LARGE SCALE GENOMIC DNA]</scope>
    <source>
        <strain evidence="2">LSX21</strain>
        <tissue evidence="2">Leaf</tissue>
    </source>
</reference>